<geneLocation type="plasmid" evidence="5">
    <name>pP88_a</name>
</geneLocation>
<evidence type="ECO:0000313" key="7">
    <source>
        <dbReference type="Proteomes" id="UP000236536"/>
    </source>
</evidence>
<dbReference type="Proteomes" id="UP000236447">
    <property type="component" value="Plasmid pP88_a"/>
</dbReference>
<evidence type="ECO:0000313" key="4">
    <source>
        <dbReference type="EMBL" id="AUQ96666.1"/>
    </source>
</evidence>
<dbReference type="RefSeq" id="WP_014889308.1">
    <property type="nucleotide sequence ID" value="NZ_CANLFJ010000006.1"/>
</dbReference>
<dbReference type="GO" id="GO:0005829">
    <property type="term" value="C:cytosol"/>
    <property type="evidence" value="ECO:0007669"/>
    <property type="project" value="TreeGrafter"/>
</dbReference>
<evidence type="ECO:0000256" key="3">
    <source>
        <dbReference type="SAM" id="MobiDB-lite"/>
    </source>
</evidence>
<feature type="region of interest" description="Disordered" evidence="3">
    <location>
        <begin position="162"/>
        <end position="181"/>
    </location>
</feature>
<keyword evidence="1" id="KW-0378">Hydrolase</keyword>
<dbReference type="InterPro" id="IPR001345">
    <property type="entry name" value="PG/BPGM_mutase_AS"/>
</dbReference>
<evidence type="ECO:0000256" key="1">
    <source>
        <dbReference type="ARBA" id="ARBA00022801"/>
    </source>
</evidence>
<gene>
    <name evidence="4" type="ORF">PhaeoP66_03940</name>
    <name evidence="5" type="ORF">PhaeoP88_03866</name>
</gene>
<dbReference type="Pfam" id="PF00300">
    <property type="entry name" value="His_Phos_1"/>
    <property type="match status" value="1"/>
</dbReference>
<feature type="binding site" evidence="2">
    <location>
        <begin position="15"/>
        <end position="22"/>
    </location>
    <ligand>
        <name>substrate</name>
    </ligand>
</feature>
<geneLocation type="plasmid" evidence="6">
    <name>pp88_a</name>
</geneLocation>
<dbReference type="SMART" id="SM00855">
    <property type="entry name" value="PGAM"/>
    <property type="match status" value="1"/>
</dbReference>
<organism evidence="5 6">
    <name type="scientific">Phaeobacter inhibens</name>
    <dbReference type="NCBI Taxonomy" id="221822"/>
    <lineage>
        <taxon>Bacteria</taxon>
        <taxon>Pseudomonadati</taxon>
        <taxon>Pseudomonadota</taxon>
        <taxon>Alphaproteobacteria</taxon>
        <taxon>Rhodobacterales</taxon>
        <taxon>Roseobacteraceae</taxon>
        <taxon>Phaeobacter</taxon>
    </lineage>
</organism>
<evidence type="ECO:0000313" key="5">
    <source>
        <dbReference type="EMBL" id="AUR01178.1"/>
    </source>
</evidence>
<dbReference type="PANTHER" id="PTHR46517">
    <property type="entry name" value="FRUCTOSE-2,6-BISPHOSPHATASE TIGAR"/>
    <property type="match status" value="1"/>
</dbReference>
<accession>A0A2I7I394</accession>
<dbReference type="Gene3D" id="3.40.50.1240">
    <property type="entry name" value="Phosphoglycerate mutase-like"/>
    <property type="match status" value="1"/>
</dbReference>
<feature type="binding site" evidence="2">
    <location>
        <position position="64"/>
    </location>
    <ligand>
        <name>substrate</name>
    </ligand>
</feature>
<keyword evidence="5" id="KW-0614">Plasmid</keyword>
<dbReference type="InterPro" id="IPR051695">
    <property type="entry name" value="Phosphoglycerate_Mutase"/>
</dbReference>
<dbReference type="InterPro" id="IPR013078">
    <property type="entry name" value="His_Pase_superF_clade-1"/>
</dbReference>
<name>A0A2I7I394_9RHOB</name>
<dbReference type="GO" id="GO:0043456">
    <property type="term" value="P:regulation of pentose-phosphate shunt"/>
    <property type="evidence" value="ECO:0007669"/>
    <property type="project" value="TreeGrafter"/>
</dbReference>
<proteinExistence type="predicted"/>
<dbReference type="AlphaFoldDB" id="A0A2I7I394"/>
<dbReference type="EMBL" id="CP010706">
    <property type="protein sequence ID" value="AUQ96666.1"/>
    <property type="molecule type" value="Genomic_DNA"/>
</dbReference>
<reference evidence="6 7" key="2">
    <citation type="journal article" date="2017" name="Genome Biol. Evol.">
        <title>Trajectories and Drivers of Genome Evolution in Surface-Associated Marine Phaeobacter.</title>
        <authorList>
            <person name="Freese H.M."/>
            <person name="Sikorski J."/>
            <person name="Bunk B."/>
            <person name="Scheuner C."/>
            <person name="Meier-Kolthoff J.P."/>
            <person name="Sproer C."/>
            <person name="Gram L."/>
            <person name="Overmann J."/>
        </authorList>
    </citation>
    <scope>NUCLEOTIDE SEQUENCE [LARGE SCALE GENOMIC DNA]</scope>
    <source>
        <strain evidence="4 7">P66</strain>
        <strain evidence="5 6">P88</strain>
        <plasmid evidence="4 7">pP66_a</plasmid>
        <plasmid evidence="5">pP88_a</plasmid>
        <plasmid evidence="6">pp88_a</plasmid>
    </source>
</reference>
<dbReference type="SUPFAM" id="SSF53254">
    <property type="entry name" value="Phosphoglycerate mutase-like"/>
    <property type="match status" value="1"/>
</dbReference>
<dbReference type="EMBL" id="CP010726">
    <property type="protein sequence ID" value="AUR01178.1"/>
    <property type="molecule type" value="Genomic_DNA"/>
</dbReference>
<dbReference type="CDD" id="cd07067">
    <property type="entry name" value="HP_PGM_like"/>
    <property type="match status" value="1"/>
</dbReference>
<dbReference type="GeneID" id="57290497"/>
<dbReference type="GO" id="GO:0004331">
    <property type="term" value="F:fructose-2,6-bisphosphate 2-phosphatase activity"/>
    <property type="evidence" value="ECO:0007669"/>
    <property type="project" value="TreeGrafter"/>
</dbReference>
<dbReference type="InterPro" id="IPR029033">
    <property type="entry name" value="His_PPase_superfam"/>
</dbReference>
<sequence length="181" mass="20038">MNTPPLPSQDFCLIRHGETTANADAIIAGVTDVQLTQLGRNQARALSHTTWPEQIAIYASPMSRAQDTARLAFPGQHFWLHNGLRERDWGVFEGKPLTEQPLREDTPDQGECWSGMIMRVHTAITEICAASQGKLPVLVCHSGIIRAARILWTTGDAGRRPPNATPLLFKQTDSKMMETPL</sequence>
<dbReference type="Proteomes" id="UP000236536">
    <property type="component" value="Plasmid pP66_a"/>
</dbReference>
<evidence type="ECO:0000256" key="2">
    <source>
        <dbReference type="PIRSR" id="PIRSR613078-2"/>
    </source>
</evidence>
<dbReference type="GO" id="GO:0045820">
    <property type="term" value="P:negative regulation of glycolytic process"/>
    <property type="evidence" value="ECO:0007669"/>
    <property type="project" value="TreeGrafter"/>
</dbReference>
<evidence type="ECO:0000313" key="6">
    <source>
        <dbReference type="Proteomes" id="UP000236447"/>
    </source>
</evidence>
<dbReference type="PANTHER" id="PTHR46517:SF1">
    <property type="entry name" value="FRUCTOSE-2,6-BISPHOSPHATASE TIGAR"/>
    <property type="match status" value="1"/>
</dbReference>
<dbReference type="PROSITE" id="PS00175">
    <property type="entry name" value="PG_MUTASE"/>
    <property type="match status" value="1"/>
</dbReference>
<keyword evidence="7" id="KW-1185">Reference proteome</keyword>
<feature type="compositionally biased region" description="Basic and acidic residues" evidence="3">
    <location>
        <begin position="172"/>
        <end position="181"/>
    </location>
</feature>
<geneLocation type="plasmid" evidence="4 7">
    <name>pP66_a</name>
</geneLocation>
<reference evidence="4 7" key="3">
    <citation type="journal article" date="2017" name="Int. J. Syst. Evol. Microbiol.">
        <title>Adaptation of Surface-Associated Bacteria to the Open Ocean: A Genomically Distinct Subpopulation of Phaeobacter gallaeciensis Colonizes Pacific Mesozooplankton.</title>
        <authorList>
            <person name="Freese H.M."/>
            <person name="Methner A."/>
            <person name="Overmann J."/>
        </authorList>
    </citation>
    <scope>NUCLEOTIDE SEQUENCE [LARGE SCALE GENOMIC DNA]</scope>
    <source>
        <strain evidence="4 7">P66</strain>
        <plasmid evidence="4 7">pP66_a</plasmid>
    </source>
</reference>
<reference evidence="5 6" key="1">
    <citation type="journal article" date="2017" name="Front. Microbiol.">
        <title>Phaeobacter piscinae sp. nov., a species of the Roseobacter group and potential aquaculture probiont.</title>
        <authorList>
            <person name="Sonnenschein E.C."/>
            <person name="Phippen C.B.W."/>
            <person name="Nielsen K.F."/>
            <person name="Mateiu R.V."/>
            <person name="Melchiorsen J."/>
            <person name="Gram L."/>
            <person name="Overmann J."/>
            <person name="Freese H.M."/>
        </authorList>
    </citation>
    <scope>NUCLEOTIDE SEQUENCE [LARGE SCALE GENOMIC DNA]</scope>
    <source>
        <strain evidence="5 6">P88</strain>
        <plasmid evidence="5">pP88_a</plasmid>
        <plasmid evidence="6">pp88_a</plasmid>
    </source>
</reference>
<protein>
    <submittedName>
        <fullName evidence="4 5">Phosphoglycerate mutase</fullName>
    </submittedName>
</protein>